<protein>
    <submittedName>
        <fullName evidence="1">Uncharacterized protein</fullName>
    </submittedName>
</protein>
<dbReference type="AlphaFoldDB" id="A0A645CMF3"/>
<accession>A0A645CMF3</accession>
<proteinExistence type="predicted"/>
<name>A0A645CMF3_9ZZZZ</name>
<reference evidence="1" key="1">
    <citation type="submission" date="2019-08" db="EMBL/GenBank/DDBJ databases">
        <authorList>
            <person name="Kucharzyk K."/>
            <person name="Murdoch R.W."/>
            <person name="Higgins S."/>
            <person name="Loffler F."/>
        </authorList>
    </citation>
    <scope>NUCLEOTIDE SEQUENCE</scope>
</reference>
<comment type="caution">
    <text evidence="1">The sequence shown here is derived from an EMBL/GenBank/DDBJ whole genome shotgun (WGS) entry which is preliminary data.</text>
</comment>
<organism evidence="1">
    <name type="scientific">bioreactor metagenome</name>
    <dbReference type="NCBI Taxonomy" id="1076179"/>
    <lineage>
        <taxon>unclassified sequences</taxon>
        <taxon>metagenomes</taxon>
        <taxon>ecological metagenomes</taxon>
    </lineage>
</organism>
<dbReference type="EMBL" id="VSSQ01028366">
    <property type="protein sequence ID" value="MPM78064.1"/>
    <property type="molecule type" value="Genomic_DNA"/>
</dbReference>
<sequence>MNNNYSSIVKEHFIDILNNNKITLILNSDYLKKNPILSRFICSFYFSNNFQVYYFKNISTYIKLSSYYLIENECLVIGSTLANEDLYSILLEDPYSLDSYSVKNADFLQNSSKKHIVKNYNDVSNLIYIISETLIVNIDESYYYSNGITFLSMSENLLETILDENNISTERKKSIIELYRRRRHHFFTNGPFFRQICYLKDIDKMLSADYFYYEELSLLSNKKILLNNNKVKHHIKDTIELLKCATSFNIGFLREFDSYSNLDYTIICRKNQYLIVYSNYIQITRETDIINESINIINNEWENQIPFQYKNNTSVSIILSNLISD</sequence>
<gene>
    <name evidence="1" type="ORF">SDC9_125074</name>
</gene>
<evidence type="ECO:0000313" key="1">
    <source>
        <dbReference type="EMBL" id="MPM78064.1"/>
    </source>
</evidence>